<feature type="transmembrane region" description="Helical" evidence="8">
    <location>
        <begin position="502"/>
        <end position="523"/>
    </location>
</feature>
<feature type="compositionally biased region" description="Basic and acidic residues" evidence="7">
    <location>
        <begin position="790"/>
        <end position="800"/>
    </location>
</feature>
<feature type="compositionally biased region" description="Acidic residues" evidence="7">
    <location>
        <begin position="807"/>
        <end position="819"/>
    </location>
</feature>
<dbReference type="Pfam" id="PF21088">
    <property type="entry name" value="MS_channel_1st"/>
    <property type="match status" value="1"/>
</dbReference>
<evidence type="ECO:0000256" key="2">
    <source>
        <dbReference type="ARBA" id="ARBA00008017"/>
    </source>
</evidence>
<feature type="transmembrane region" description="Helical" evidence="8">
    <location>
        <begin position="461"/>
        <end position="482"/>
    </location>
</feature>
<gene>
    <name evidence="13" type="ORF">SAMN05421853_106105</name>
</gene>
<feature type="compositionally biased region" description="Low complexity" evidence="7">
    <location>
        <begin position="96"/>
        <end position="110"/>
    </location>
</feature>
<proteinExistence type="inferred from homology"/>
<dbReference type="Gene3D" id="1.10.287.1260">
    <property type="match status" value="1"/>
</dbReference>
<dbReference type="InterPro" id="IPR006685">
    <property type="entry name" value="MscS_channel_2nd"/>
</dbReference>
<dbReference type="InterPro" id="IPR010920">
    <property type="entry name" value="LSM_dom_sf"/>
</dbReference>
<keyword evidence="3" id="KW-1003">Cell membrane</keyword>
<name>A0A1I5YMY8_9RHOB</name>
<evidence type="ECO:0000313" key="13">
    <source>
        <dbReference type="EMBL" id="SFQ45586.1"/>
    </source>
</evidence>
<dbReference type="RefSeq" id="WP_093011406.1">
    <property type="nucleotide sequence ID" value="NZ_FOXV01000006.1"/>
</dbReference>
<feature type="chain" id="PRO_5017479652" evidence="9">
    <location>
        <begin position="36"/>
        <end position="819"/>
    </location>
</feature>
<feature type="transmembrane region" description="Helical" evidence="8">
    <location>
        <begin position="165"/>
        <end position="187"/>
    </location>
</feature>
<keyword evidence="9" id="KW-0732">Signal</keyword>
<dbReference type="InterPro" id="IPR011066">
    <property type="entry name" value="MscS_channel_C_sf"/>
</dbReference>
<evidence type="ECO:0000256" key="5">
    <source>
        <dbReference type="ARBA" id="ARBA00022989"/>
    </source>
</evidence>
<feature type="region of interest" description="Disordered" evidence="7">
    <location>
        <begin position="775"/>
        <end position="819"/>
    </location>
</feature>
<keyword evidence="5 8" id="KW-1133">Transmembrane helix</keyword>
<dbReference type="EMBL" id="FOXV01000006">
    <property type="protein sequence ID" value="SFQ45586.1"/>
    <property type="molecule type" value="Genomic_DNA"/>
</dbReference>
<dbReference type="InterPro" id="IPR011014">
    <property type="entry name" value="MscS_channel_TM-2"/>
</dbReference>
<dbReference type="Gene3D" id="3.30.70.100">
    <property type="match status" value="1"/>
</dbReference>
<feature type="transmembrane region" description="Helical" evidence="8">
    <location>
        <begin position="251"/>
        <end position="271"/>
    </location>
</feature>
<dbReference type="PANTHER" id="PTHR30460:SF0">
    <property type="entry name" value="MODERATE CONDUCTANCE MECHANOSENSITIVE CHANNEL YBIO"/>
    <property type="match status" value="1"/>
</dbReference>
<feature type="signal peptide" evidence="9">
    <location>
        <begin position="1"/>
        <end position="35"/>
    </location>
</feature>
<comment type="similarity">
    <text evidence="2">Belongs to the MscS (TC 1.A.23) family.</text>
</comment>
<reference evidence="14" key="1">
    <citation type="submission" date="2016-10" db="EMBL/GenBank/DDBJ databases">
        <authorList>
            <person name="Varghese N."/>
            <person name="Submissions S."/>
        </authorList>
    </citation>
    <scope>NUCLEOTIDE SEQUENCE [LARGE SCALE GENOMIC DNA]</scope>
    <source>
        <strain evidence="14">JCM 10271</strain>
    </source>
</reference>
<dbReference type="Proteomes" id="UP000243106">
    <property type="component" value="Unassembled WGS sequence"/>
</dbReference>
<feature type="compositionally biased region" description="Acidic residues" evidence="7">
    <location>
        <begin position="779"/>
        <end position="788"/>
    </location>
</feature>
<keyword evidence="14" id="KW-1185">Reference proteome</keyword>
<evidence type="ECO:0000256" key="7">
    <source>
        <dbReference type="SAM" id="MobiDB-lite"/>
    </source>
</evidence>
<evidence type="ECO:0000256" key="6">
    <source>
        <dbReference type="ARBA" id="ARBA00023136"/>
    </source>
</evidence>
<feature type="domain" description="Moderate conductance mechanosensitive channel YbiO-like transmembrane helix 1" evidence="12">
    <location>
        <begin position="416"/>
        <end position="493"/>
    </location>
</feature>
<feature type="region of interest" description="Disordered" evidence="7">
    <location>
        <begin position="37"/>
        <end position="59"/>
    </location>
</feature>
<evidence type="ECO:0000259" key="12">
    <source>
        <dbReference type="Pfam" id="PF25392"/>
    </source>
</evidence>
<organism evidence="13 14">
    <name type="scientific">Roseivivax halotolerans</name>
    <dbReference type="NCBI Taxonomy" id="93684"/>
    <lineage>
        <taxon>Bacteria</taxon>
        <taxon>Pseudomonadati</taxon>
        <taxon>Pseudomonadota</taxon>
        <taxon>Alphaproteobacteria</taxon>
        <taxon>Rhodobacterales</taxon>
        <taxon>Roseobacteraceae</taxon>
        <taxon>Roseivivax</taxon>
    </lineage>
</organism>
<dbReference type="PANTHER" id="PTHR30460">
    <property type="entry name" value="MODERATE CONDUCTANCE MECHANOSENSITIVE CHANNEL YBIO"/>
    <property type="match status" value="1"/>
</dbReference>
<evidence type="ECO:0000256" key="3">
    <source>
        <dbReference type="ARBA" id="ARBA00022475"/>
    </source>
</evidence>
<evidence type="ECO:0000256" key="8">
    <source>
        <dbReference type="SAM" id="Phobius"/>
    </source>
</evidence>
<dbReference type="STRING" id="93684.SAMN05421853_106105"/>
<dbReference type="InterPro" id="IPR049142">
    <property type="entry name" value="MS_channel_1st"/>
</dbReference>
<dbReference type="SUPFAM" id="SSF82689">
    <property type="entry name" value="Mechanosensitive channel protein MscS (YggB), C-terminal domain"/>
    <property type="match status" value="1"/>
</dbReference>
<keyword evidence="4 8" id="KW-0812">Transmembrane</keyword>
<evidence type="ECO:0000256" key="9">
    <source>
        <dbReference type="SAM" id="SignalP"/>
    </source>
</evidence>
<feature type="transmembrane region" description="Helical" evidence="8">
    <location>
        <begin position="291"/>
        <end position="313"/>
    </location>
</feature>
<feature type="region of interest" description="Disordered" evidence="7">
    <location>
        <begin position="85"/>
        <end position="120"/>
    </location>
</feature>
<dbReference type="SUPFAM" id="SSF50182">
    <property type="entry name" value="Sm-like ribonucleoproteins"/>
    <property type="match status" value="1"/>
</dbReference>
<feature type="transmembrane region" description="Helical" evidence="8">
    <location>
        <begin position="419"/>
        <end position="441"/>
    </location>
</feature>
<evidence type="ECO:0000259" key="11">
    <source>
        <dbReference type="Pfam" id="PF21088"/>
    </source>
</evidence>
<feature type="domain" description="Mechanosensitive ion channel transmembrane helices 2/3" evidence="11">
    <location>
        <begin position="555"/>
        <end position="593"/>
    </location>
</feature>
<protein>
    <submittedName>
        <fullName evidence="13">Small-conductance mechanosensitive channel</fullName>
    </submittedName>
</protein>
<dbReference type="Gene3D" id="2.30.30.60">
    <property type="match status" value="1"/>
</dbReference>
<evidence type="ECO:0000256" key="4">
    <source>
        <dbReference type="ARBA" id="ARBA00022692"/>
    </source>
</evidence>
<feature type="transmembrane region" description="Helical" evidence="8">
    <location>
        <begin position="386"/>
        <end position="404"/>
    </location>
</feature>
<feature type="transmembrane region" description="Helical" evidence="8">
    <location>
        <begin position="319"/>
        <end position="342"/>
    </location>
</feature>
<dbReference type="AlphaFoldDB" id="A0A1I5YMY8"/>
<dbReference type="InterPro" id="IPR045276">
    <property type="entry name" value="YbiO_bact"/>
</dbReference>
<feature type="transmembrane region" description="Helical" evidence="8">
    <location>
        <begin position="208"/>
        <end position="231"/>
    </location>
</feature>
<dbReference type="InterPro" id="IPR023408">
    <property type="entry name" value="MscS_beta-dom_sf"/>
</dbReference>
<evidence type="ECO:0000259" key="10">
    <source>
        <dbReference type="Pfam" id="PF00924"/>
    </source>
</evidence>
<comment type="subcellular location">
    <subcellularLocation>
        <location evidence="1">Cell membrane</location>
        <topology evidence="1">Multi-pass membrane protein</topology>
    </subcellularLocation>
</comment>
<dbReference type="Pfam" id="PF25392">
    <property type="entry name" value="MS_channel_TM1"/>
    <property type="match status" value="1"/>
</dbReference>
<feature type="transmembrane region" description="Helical" evidence="8">
    <location>
        <begin position="549"/>
        <end position="568"/>
    </location>
</feature>
<dbReference type="SUPFAM" id="SSF82861">
    <property type="entry name" value="Mechanosensitive channel protein MscS (YggB), transmembrane region"/>
    <property type="match status" value="1"/>
</dbReference>
<evidence type="ECO:0000313" key="14">
    <source>
        <dbReference type="Proteomes" id="UP000243106"/>
    </source>
</evidence>
<dbReference type="Pfam" id="PF00924">
    <property type="entry name" value="MS_channel_2nd"/>
    <property type="match status" value="1"/>
</dbReference>
<dbReference type="InterPro" id="IPR057485">
    <property type="entry name" value="YbiO-like_TM1"/>
</dbReference>
<keyword evidence="6 8" id="KW-0472">Membrane</keyword>
<dbReference type="GO" id="GO:0005886">
    <property type="term" value="C:plasma membrane"/>
    <property type="evidence" value="ECO:0007669"/>
    <property type="project" value="UniProtKB-SubCell"/>
</dbReference>
<feature type="domain" description="Mechanosensitive ion channel MscS" evidence="10">
    <location>
        <begin position="595"/>
        <end position="657"/>
    </location>
</feature>
<accession>A0A1I5YMY8</accession>
<dbReference type="GO" id="GO:0008381">
    <property type="term" value="F:mechanosensitive monoatomic ion channel activity"/>
    <property type="evidence" value="ECO:0007669"/>
    <property type="project" value="InterPro"/>
</dbReference>
<sequence>MFRVLFERICGIRALALVLVAVTTAVLALSSPQSAAAQGALGAGGGGESGSSSGEEAQNETPFALQALLEVLRNEAARQTLIDELEQLTQGGTGTSEGDSSSSETGPSEPQLDPAPGETNSLGARVAEFTQEVAQGTAGWVLGVFNGVTSGDTVLSGLSGDELGVLIEAFQALILVIVITVAVYLLLRRLAMPVYTRMGRRAEDANALRTVFIFLETLILDALIVVVAWGLGYAIALGVLGDAGQIGFRQALYLNAFLLVEMVKVFARAIISPSSYGLRLVNVSNRAALKLNRHINVVVSVLGYGQLLIVPIVNRNVSLAGGTAISAILSIFVLVYLVVIVIRNREAVANWIARRLMSQDSAPEQDDAAPARERLGGILGTLTRTWHWFVLAYLAMMVIVVLSQPNDVVFDYITRSAKVFVAILLGSVLVGAIGGWLRNGIELPEDINQRIPLLEQRLNKIVPKILIALRVIVGIAVLLYAINASGLLNIGSWFSSDVGIDASGRLVSVLFILAVAALIWLAMNSWIDFRLSPDIGAVPTSREKTLLTLLRNAATIALIILTLMFALSEIGINIGPLLASAGVLGLAIGFGAQKMVQDIITGVFIQFENAMNVGDVVTVGGTTGVVEKLTVRSVSLRDLQGTYHIIPFSSVDMVSNFMRDFSYFVCDMGIAYREDIEEAKQAMFDGFEELRSDPDQNALILGDLEWFGLNSFGDSAVVLRARIKTVPGSQWGVGRAYNAILKRIFDERGIEIPFPHQTIFFGEAKDGRTQALRLRNVEDEAIEGEASEPDAPKAPEDEGKTPTQDAPPDEEGPDADPGR</sequence>
<evidence type="ECO:0000256" key="1">
    <source>
        <dbReference type="ARBA" id="ARBA00004651"/>
    </source>
</evidence>
<feature type="transmembrane region" description="Helical" evidence="8">
    <location>
        <begin position="574"/>
        <end position="592"/>
    </location>
</feature>